<evidence type="ECO:0000313" key="3">
    <source>
        <dbReference type="EMBL" id="KJZ50943.1"/>
    </source>
</evidence>
<dbReference type="PANTHER" id="PTHR31157:SF1">
    <property type="entry name" value="SCP DOMAIN-CONTAINING PROTEIN"/>
    <property type="match status" value="1"/>
</dbReference>
<dbReference type="PANTHER" id="PTHR31157">
    <property type="entry name" value="SCP DOMAIN-CONTAINING PROTEIN"/>
    <property type="match status" value="1"/>
</dbReference>
<feature type="chain" id="PRO_5002479414" evidence="1">
    <location>
        <begin position="26"/>
        <end position="283"/>
    </location>
</feature>
<sequence length="283" mass="30388">MGFISSAMRLVGVSLGLVFAANALAADEAQLIESINVYRSQLQRCAGQVSSELPPLSADPRLVLTASSIGNLQQAMATAGYPMKNVQAISLSGPRDAASAMKAIQESFCQIVLDPQFVDVGVSRQDNQWRIVVARPLLSSHLGDWQTEGQKLLIELNAARAKPRQCGTQSFNATAPLAWNATLATAAEGNSRSMANNNYFDHKDRDGRTPGDRAELAGYNFQQIGENIAAGQDSVRKVVEGWLVSPGHCANLMNPQFRELGAAYATDPKSDAGIYWTAMFGAQ</sequence>
<dbReference type="RefSeq" id="WP_046037393.1">
    <property type="nucleotide sequence ID" value="NZ_LACC01000002.1"/>
</dbReference>
<comment type="caution">
    <text evidence="3">The sequence shown here is derived from an EMBL/GenBank/DDBJ whole genome shotgun (WGS) entry which is preliminary data.</text>
</comment>
<dbReference type="PATRIC" id="fig|294.132.peg.2356"/>
<dbReference type="Proteomes" id="UP000033588">
    <property type="component" value="Unassembled WGS sequence"/>
</dbReference>
<dbReference type="CDD" id="cd05379">
    <property type="entry name" value="CAP_bacterial"/>
    <property type="match status" value="1"/>
</dbReference>
<evidence type="ECO:0000256" key="1">
    <source>
        <dbReference type="SAM" id="SignalP"/>
    </source>
</evidence>
<feature type="signal peptide" evidence="1">
    <location>
        <begin position="1"/>
        <end position="25"/>
    </location>
</feature>
<reference evidence="3 4" key="1">
    <citation type="submission" date="2015-03" db="EMBL/GenBank/DDBJ databases">
        <title>Comparative genomics of Pseudomonas insights into diversity of traits involved in vanlence and defense.</title>
        <authorList>
            <person name="Qin Y."/>
        </authorList>
    </citation>
    <scope>NUCLEOTIDE SEQUENCE [LARGE SCALE GENOMIC DNA]</scope>
    <source>
        <strain evidence="3 4">C8</strain>
    </source>
</reference>
<evidence type="ECO:0000313" key="4">
    <source>
        <dbReference type="Proteomes" id="UP000033588"/>
    </source>
</evidence>
<organism evidence="3 4">
    <name type="scientific">Pseudomonas fluorescens</name>
    <dbReference type="NCBI Taxonomy" id="294"/>
    <lineage>
        <taxon>Bacteria</taxon>
        <taxon>Pseudomonadati</taxon>
        <taxon>Pseudomonadota</taxon>
        <taxon>Gammaproteobacteria</taxon>
        <taxon>Pseudomonadales</taxon>
        <taxon>Pseudomonadaceae</taxon>
        <taxon>Pseudomonas</taxon>
    </lineage>
</organism>
<name>A0A0F4U2G3_PSEFL</name>
<keyword evidence="1" id="KW-0732">Signal</keyword>
<evidence type="ECO:0000259" key="2">
    <source>
        <dbReference type="Pfam" id="PF00188"/>
    </source>
</evidence>
<proteinExistence type="predicted"/>
<feature type="domain" description="SCP" evidence="2">
    <location>
        <begin position="174"/>
        <end position="280"/>
    </location>
</feature>
<accession>A0A0F4U2G3</accession>
<dbReference type="AlphaFoldDB" id="A0A0F4U2G3"/>
<protein>
    <submittedName>
        <fullName evidence="3">Allergen V5/Tpx-1 family protein</fullName>
    </submittedName>
</protein>
<dbReference type="OrthoDB" id="68195at2"/>
<gene>
    <name evidence="3" type="ORF">VC35_01820</name>
</gene>
<dbReference type="Pfam" id="PF00188">
    <property type="entry name" value="CAP"/>
    <property type="match status" value="1"/>
</dbReference>
<dbReference type="InterPro" id="IPR014044">
    <property type="entry name" value="CAP_dom"/>
</dbReference>
<dbReference type="InterPro" id="IPR035940">
    <property type="entry name" value="CAP_sf"/>
</dbReference>
<dbReference type="Gene3D" id="3.40.33.10">
    <property type="entry name" value="CAP"/>
    <property type="match status" value="1"/>
</dbReference>
<dbReference type="EMBL" id="LACC01000002">
    <property type="protein sequence ID" value="KJZ50943.1"/>
    <property type="molecule type" value="Genomic_DNA"/>
</dbReference>
<dbReference type="SUPFAM" id="SSF55797">
    <property type="entry name" value="PR-1-like"/>
    <property type="match status" value="1"/>
</dbReference>